<evidence type="ECO:0000313" key="1">
    <source>
        <dbReference type="EMBL" id="KAI4463233.1"/>
    </source>
</evidence>
<dbReference type="Proteomes" id="UP001056778">
    <property type="component" value="Chromosome 4"/>
</dbReference>
<reference evidence="1" key="1">
    <citation type="submission" date="2022-04" db="EMBL/GenBank/DDBJ databases">
        <title>Chromosome-scale genome assembly of Holotrichia oblita Faldermann.</title>
        <authorList>
            <person name="Rongchong L."/>
        </authorList>
    </citation>
    <scope>NUCLEOTIDE SEQUENCE</scope>
    <source>
        <strain evidence="1">81SQS9</strain>
    </source>
</reference>
<protein>
    <submittedName>
        <fullName evidence="1">Thap domain</fullName>
    </submittedName>
</protein>
<name>A0ACB9T8X0_HOLOL</name>
<organism evidence="1 2">
    <name type="scientific">Holotrichia oblita</name>
    <name type="common">Chafer beetle</name>
    <dbReference type="NCBI Taxonomy" id="644536"/>
    <lineage>
        <taxon>Eukaryota</taxon>
        <taxon>Metazoa</taxon>
        <taxon>Ecdysozoa</taxon>
        <taxon>Arthropoda</taxon>
        <taxon>Hexapoda</taxon>
        <taxon>Insecta</taxon>
        <taxon>Pterygota</taxon>
        <taxon>Neoptera</taxon>
        <taxon>Endopterygota</taxon>
        <taxon>Coleoptera</taxon>
        <taxon>Polyphaga</taxon>
        <taxon>Scarabaeiformia</taxon>
        <taxon>Scarabaeidae</taxon>
        <taxon>Melolonthinae</taxon>
        <taxon>Holotrichia</taxon>
    </lineage>
</organism>
<evidence type="ECO:0000313" key="2">
    <source>
        <dbReference type="Proteomes" id="UP001056778"/>
    </source>
</evidence>
<proteinExistence type="predicted"/>
<accession>A0ACB9T8X0</accession>
<keyword evidence="2" id="KW-1185">Reference proteome</keyword>
<sequence length="129" mass="14949">MVGMKVYIPAGGSWFLVPIKNKAMSAQARCAAAIVAYVLLDEEQRPLKRKRQFWVRKWVKNRERHGLCVNLLREIRSDDSTAYKNFIRMSSKDFDTLFHKVTPIIAKQDTLMRKSISAAERLTTTTFLK</sequence>
<gene>
    <name evidence="1" type="ORF">MML48_4g00000644</name>
</gene>
<comment type="caution">
    <text evidence="1">The sequence shown here is derived from an EMBL/GenBank/DDBJ whole genome shotgun (WGS) entry which is preliminary data.</text>
</comment>
<dbReference type="EMBL" id="CM043018">
    <property type="protein sequence ID" value="KAI4463233.1"/>
    <property type="molecule type" value="Genomic_DNA"/>
</dbReference>